<dbReference type="NCBIfam" id="TIGR01079">
    <property type="entry name" value="rplX_bact"/>
    <property type="match status" value="1"/>
</dbReference>
<dbReference type="Pfam" id="PF17136">
    <property type="entry name" value="ribosomal_L24"/>
    <property type="match status" value="1"/>
</dbReference>
<dbReference type="GO" id="GO:0006412">
    <property type="term" value="P:translation"/>
    <property type="evidence" value="ECO:0007669"/>
    <property type="project" value="UniProtKB-UniRule"/>
</dbReference>
<keyword evidence="5" id="KW-0694">RNA-binding</keyword>
<dbReference type="PANTHER" id="PTHR12903">
    <property type="entry name" value="MITOCHONDRIAL RIBOSOMAL PROTEIN L24"/>
    <property type="match status" value="1"/>
</dbReference>
<dbReference type="Proteomes" id="UP000435357">
    <property type="component" value="Unassembled WGS sequence"/>
</dbReference>
<evidence type="ECO:0000256" key="3">
    <source>
        <dbReference type="ARBA" id="ARBA00023274"/>
    </source>
</evidence>
<keyword evidence="3 5" id="KW-0687">Ribonucleoprotein</keyword>
<dbReference type="GO" id="GO:1990904">
    <property type="term" value="C:ribonucleoprotein complex"/>
    <property type="evidence" value="ECO:0007669"/>
    <property type="project" value="UniProtKB-KW"/>
</dbReference>
<accession>A0A6N6MAF5</accession>
<dbReference type="InterPro" id="IPR005824">
    <property type="entry name" value="KOW"/>
</dbReference>
<evidence type="ECO:0000256" key="6">
    <source>
        <dbReference type="RuleBase" id="RU003477"/>
    </source>
</evidence>
<feature type="domain" description="KOW" evidence="8">
    <location>
        <begin position="6"/>
        <end position="33"/>
    </location>
</feature>
<evidence type="ECO:0000256" key="5">
    <source>
        <dbReference type="HAMAP-Rule" id="MF_01326"/>
    </source>
</evidence>
<gene>
    <name evidence="5" type="primary">rplX</name>
    <name evidence="9" type="ORF">F3059_01795</name>
</gene>
<keyword evidence="2 5" id="KW-0689">Ribosomal protein</keyword>
<comment type="subunit">
    <text evidence="5">Part of the 50S ribosomal subunit.</text>
</comment>
<dbReference type="InterPro" id="IPR003256">
    <property type="entry name" value="Ribosomal_uL24"/>
</dbReference>
<reference evidence="9 10" key="1">
    <citation type="submission" date="2019-09" db="EMBL/GenBank/DDBJ databases">
        <title>Genomes of Cryomorphaceae.</title>
        <authorList>
            <person name="Bowman J.P."/>
        </authorList>
    </citation>
    <scope>NUCLEOTIDE SEQUENCE [LARGE SCALE GENOMIC DNA]</scope>
    <source>
        <strain evidence="9 10">KCTC 52047</strain>
    </source>
</reference>
<evidence type="ECO:0000313" key="9">
    <source>
        <dbReference type="EMBL" id="KAB1066232.1"/>
    </source>
</evidence>
<dbReference type="SUPFAM" id="SSF50104">
    <property type="entry name" value="Translation proteins SH3-like domain"/>
    <property type="match status" value="1"/>
</dbReference>
<dbReference type="InterPro" id="IPR014722">
    <property type="entry name" value="Rib_uL2_dom2"/>
</dbReference>
<comment type="function">
    <text evidence="5">One of the proteins that surrounds the polypeptide exit tunnel on the outside of the subunit.</text>
</comment>
<dbReference type="EMBL" id="WACR01000001">
    <property type="protein sequence ID" value="KAB1066232.1"/>
    <property type="molecule type" value="Genomic_DNA"/>
</dbReference>
<evidence type="ECO:0000256" key="7">
    <source>
        <dbReference type="SAM" id="MobiDB-lite"/>
    </source>
</evidence>
<dbReference type="Pfam" id="PF00467">
    <property type="entry name" value="KOW"/>
    <property type="match status" value="1"/>
</dbReference>
<dbReference type="InterPro" id="IPR008991">
    <property type="entry name" value="Translation_prot_SH3-like_sf"/>
</dbReference>
<dbReference type="GO" id="GO:0003735">
    <property type="term" value="F:structural constituent of ribosome"/>
    <property type="evidence" value="ECO:0007669"/>
    <property type="project" value="InterPro"/>
</dbReference>
<evidence type="ECO:0000313" key="10">
    <source>
        <dbReference type="Proteomes" id="UP000435357"/>
    </source>
</evidence>
<dbReference type="GO" id="GO:0019843">
    <property type="term" value="F:rRNA binding"/>
    <property type="evidence" value="ECO:0007669"/>
    <property type="project" value="UniProtKB-UniRule"/>
</dbReference>
<sequence>MRKKLHITVGDTVKVIAGNEKGKTGTVKEIFRKKDRATVDGVNMIKKHQKPSATNPQGGIVETEAGIHISNLMVVDSKGDASRIGRKKNSEGKLVRYSKKSQEEIKS</sequence>
<dbReference type="OrthoDB" id="9807419at2"/>
<protein>
    <recommendedName>
        <fullName evidence="4 5">Large ribosomal subunit protein uL24</fullName>
    </recommendedName>
</protein>
<dbReference type="AlphaFoldDB" id="A0A6N6MAF5"/>
<dbReference type="SMART" id="SM00739">
    <property type="entry name" value="KOW"/>
    <property type="match status" value="1"/>
</dbReference>
<evidence type="ECO:0000256" key="2">
    <source>
        <dbReference type="ARBA" id="ARBA00022980"/>
    </source>
</evidence>
<comment type="caution">
    <text evidence="9">The sequence shown here is derived from an EMBL/GenBank/DDBJ whole genome shotgun (WGS) entry which is preliminary data.</text>
</comment>
<dbReference type="InterPro" id="IPR005825">
    <property type="entry name" value="Ribosomal_uL24_CS"/>
</dbReference>
<dbReference type="RefSeq" id="WP_151166220.1">
    <property type="nucleotide sequence ID" value="NZ_WACR01000001.1"/>
</dbReference>
<comment type="similarity">
    <text evidence="1 5 6">Belongs to the universal ribosomal protein uL24 family.</text>
</comment>
<keyword evidence="10" id="KW-1185">Reference proteome</keyword>
<comment type="function">
    <text evidence="5">One of two assembly initiator proteins, it binds directly to the 5'-end of the 23S rRNA, where it nucleates assembly of the 50S subunit.</text>
</comment>
<dbReference type="InterPro" id="IPR057264">
    <property type="entry name" value="Ribosomal_uL24_C"/>
</dbReference>
<organism evidence="9 10">
    <name type="scientific">Salibacter halophilus</name>
    <dbReference type="NCBI Taxonomy" id="1803916"/>
    <lineage>
        <taxon>Bacteria</taxon>
        <taxon>Pseudomonadati</taxon>
        <taxon>Bacteroidota</taxon>
        <taxon>Flavobacteriia</taxon>
        <taxon>Flavobacteriales</taxon>
        <taxon>Salibacteraceae</taxon>
        <taxon>Salibacter</taxon>
    </lineage>
</organism>
<evidence type="ECO:0000256" key="4">
    <source>
        <dbReference type="ARBA" id="ARBA00035206"/>
    </source>
</evidence>
<evidence type="ECO:0000256" key="1">
    <source>
        <dbReference type="ARBA" id="ARBA00010618"/>
    </source>
</evidence>
<name>A0A6N6MAF5_9FLAO</name>
<dbReference type="HAMAP" id="MF_01326_B">
    <property type="entry name" value="Ribosomal_uL24_B"/>
    <property type="match status" value="1"/>
</dbReference>
<feature type="region of interest" description="Disordered" evidence="7">
    <location>
        <begin position="79"/>
        <end position="107"/>
    </location>
</feature>
<proteinExistence type="inferred from homology"/>
<keyword evidence="5" id="KW-0699">rRNA-binding</keyword>
<dbReference type="GO" id="GO:0005840">
    <property type="term" value="C:ribosome"/>
    <property type="evidence" value="ECO:0007669"/>
    <property type="project" value="UniProtKB-KW"/>
</dbReference>
<dbReference type="Gene3D" id="2.30.30.30">
    <property type="match status" value="1"/>
</dbReference>
<dbReference type="CDD" id="cd06089">
    <property type="entry name" value="KOW_RPL26"/>
    <property type="match status" value="1"/>
</dbReference>
<dbReference type="PROSITE" id="PS01108">
    <property type="entry name" value="RIBOSOMAL_L24"/>
    <property type="match status" value="1"/>
</dbReference>
<evidence type="ECO:0000259" key="8">
    <source>
        <dbReference type="SMART" id="SM00739"/>
    </source>
</evidence>
<dbReference type="InterPro" id="IPR041988">
    <property type="entry name" value="Ribosomal_uL24_KOW"/>
</dbReference>